<organism evidence="1 2">
    <name type="scientific">Sistotremastrum suecicum HHB10207 ss-3</name>
    <dbReference type="NCBI Taxonomy" id="1314776"/>
    <lineage>
        <taxon>Eukaryota</taxon>
        <taxon>Fungi</taxon>
        <taxon>Dikarya</taxon>
        <taxon>Basidiomycota</taxon>
        <taxon>Agaricomycotina</taxon>
        <taxon>Agaricomycetes</taxon>
        <taxon>Sistotremastrales</taxon>
        <taxon>Sistotremastraceae</taxon>
        <taxon>Sistotremastrum</taxon>
    </lineage>
</organism>
<protein>
    <submittedName>
        <fullName evidence="1">Uncharacterized protein</fullName>
    </submittedName>
</protein>
<name>A0A165WHU1_9AGAM</name>
<reference evidence="1 2" key="1">
    <citation type="journal article" date="2016" name="Mol. Biol. Evol.">
        <title>Comparative Genomics of Early-Diverging Mushroom-Forming Fungi Provides Insights into the Origins of Lignocellulose Decay Capabilities.</title>
        <authorList>
            <person name="Nagy L.G."/>
            <person name="Riley R."/>
            <person name="Tritt A."/>
            <person name="Adam C."/>
            <person name="Daum C."/>
            <person name="Floudas D."/>
            <person name="Sun H."/>
            <person name="Yadav J.S."/>
            <person name="Pangilinan J."/>
            <person name="Larsson K.H."/>
            <person name="Matsuura K."/>
            <person name="Barry K."/>
            <person name="Labutti K."/>
            <person name="Kuo R."/>
            <person name="Ohm R.A."/>
            <person name="Bhattacharya S.S."/>
            <person name="Shirouzu T."/>
            <person name="Yoshinaga Y."/>
            <person name="Martin F.M."/>
            <person name="Grigoriev I.V."/>
            <person name="Hibbett D.S."/>
        </authorList>
    </citation>
    <scope>NUCLEOTIDE SEQUENCE [LARGE SCALE GENOMIC DNA]</scope>
    <source>
        <strain evidence="1 2">HHB10207 ss-3</strain>
    </source>
</reference>
<proteinExistence type="predicted"/>
<evidence type="ECO:0000313" key="1">
    <source>
        <dbReference type="EMBL" id="KZT31168.1"/>
    </source>
</evidence>
<dbReference type="OrthoDB" id="2669721at2759"/>
<dbReference type="Proteomes" id="UP000076798">
    <property type="component" value="Unassembled WGS sequence"/>
</dbReference>
<dbReference type="AlphaFoldDB" id="A0A165WHU1"/>
<dbReference type="EMBL" id="KV428780">
    <property type="protein sequence ID" value="KZT31168.1"/>
    <property type="molecule type" value="Genomic_DNA"/>
</dbReference>
<keyword evidence="2" id="KW-1185">Reference proteome</keyword>
<accession>A0A165WHU1</accession>
<sequence length="111" mass="12273">IQRWARVGLPNGQIARSVMKEAKKSLDTVRMARNVKIQANDALVIAEVQYYFQLNINNSLTTLALVSKYSAPDAALLEISHKTLYSCTYHGFASLAVYDAKEIVSVVAMVP</sequence>
<evidence type="ECO:0000313" key="2">
    <source>
        <dbReference type="Proteomes" id="UP000076798"/>
    </source>
</evidence>
<gene>
    <name evidence="1" type="ORF">SISSUDRAFT_966440</name>
</gene>
<feature type="non-terminal residue" evidence="1">
    <location>
        <position position="111"/>
    </location>
</feature>
<feature type="non-terminal residue" evidence="1">
    <location>
        <position position="1"/>
    </location>
</feature>